<dbReference type="InterPro" id="IPR026147">
    <property type="entry name" value="Rab3GAP1_conserved"/>
</dbReference>
<dbReference type="InterPro" id="IPR045700">
    <property type="entry name" value="Rab3GAP1"/>
</dbReference>
<dbReference type="Proteomes" id="UP001605036">
    <property type="component" value="Unassembled WGS sequence"/>
</dbReference>
<gene>
    <name evidence="3" type="ORF">R1flu_009623</name>
</gene>
<feature type="compositionally biased region" description="Basic and acidic residues" evidence="1">
    <location>
        <begin position="143"/>
        <end position="163"/>
    </location>
</feature>
<evidence type="ECO:0000313" key="3">
    <source>
        <dbReference type="EMBL" id="KAL2642036.1"/>
    </source>
</evidence>
<sequence length="740" mass="82558">MESSLLAKAKNALHAAAAKAGTTIKEMKVDLKADFSKPSPLFRGSESKGDLPSSGSSQVEKIHDSGFRPRIVEISQKRDEHTQHEHYGGSVVDAAAVAQSTGFVHEVPKRMKEHEFWKRYVVAVRSIKQEILELDPQQFEVSMRGRSETESIECDSPKKDPSEEEAYKNAFTVVAVPPSILLRRLASAVEAGRPYKTTKELAHSHKSLDEVHPLNSGEWTGLASGLAMMRKLSKDKNPNKASGNYSAILRSLFETETQYEEKDVSEESSVSRRPRLPEEIHGAPPESFVVQLAEIIGGMKSEQKMAEFWMEVVKELRRRWSAGQPISRMPVDSNPDLRYCLLHQQIQLINCCMARRKRRSLNLATLQNDESRDAQVVDVSRILPENSGAVSADDLTTTLYVKQKNGDLLLRFGADHPAGDLRMLETGEPIYSPVTQEGAVLTEDLVQETEELVLRTGSMGAGCSHLLSDMQAFKAANPGCILEDFVRWYSPNDWREDSCSDILSALAEERNTVKKKSSARGHLSARMQCEGNLWQELWSSARPVPAVMQAPLFDEELAGESTIDALENAAPSDLFQQLFTSALSAGFAIVERSQAAKREPLKSCLKQCTEYIISTSGREMSAEKLEHLCEVYEVMEATVHLPPQDVQEARVHHVDYKLEASDRASLEITGESAGEFEGEKPPEKLIKRKSAPDIFQNVKGDSVFSRLMEVKGNFFDKKTHRQAFVEDKKPSLGENDWTVI</sequence>
<dbReference type="PROSITE" id="PS50858">
    <property type="entry name" value="BSD"/>
    <property type="match status" value="1"/>
</dbReference>
<keyword evidence="4" id="KW-1185">Reference proteome</keyword>
<evidence type="ECO:0000256" key="1">
    <source>
        <dbReference type="SAM" id="MobiDB-lite"/>
    </source>
</evidence>
<feature type="domain" description="BSD" evidence="2">
    <location>
        <begin position="107"/>
        <end position="128"/>
    </location>
</feature>
<organism evidence="3 4">
    <name type="scientific">Riccia fluitans</name>
    <dbReference type="NCBI Taxonomy" id="41844"/>
    <lineage>
        <taxon>Eukaryota</taxon>
        <taxon>Viridiplantae</taxon>
        <taxon>Streptophyta</taxon>
        <taxon>Embryophyta</taxon>
        <taxon>Marchantiophyta</taxon>
        <taxon>Marchantiopsida</taxon>
        <taxon>Marchantiidae</taxon>
        <taxon>Marchantiales</taxon>
        <taxon>Ricciaceae</taxon>
        <taxon>Riccia</taxon>
    </lineage>
</organism>
<reference evidence="3 4" key="1">
    <citation type="submission" date="2024-09" db="EMBL/GenBank/DDBJ databases">
        <title>Chromosome-scale assembly of Riccia fluitans.</title>
        <authorList>
            <person name="Paukszto L."/>
            <person name="Sawicki J."/>
            <person name="Karawczyk K."/>
            <person name="Piernik-Szablinska J."/>
            <person name="Szczecinska M."/>
            <person name="Mazdziarz M."/>
        </authorList>
    </citation>
    <scope>NUCLEOTIDE SEQUENCE [LARGE SCALE GENOMIC DNA]</scope>
    <source>
        <strain evidence="3">Rf_01</strain>
        <tissue evidence="3">Aerial parts of the thallus</tissue>
    </source>
</reference>
<comment type="caution">
    <text evidence="3">The sequence shown here is derived from an EMBL/GenBank/DDBJ whole genome shotgun (WGS) entry which is preliminary data.</text>
</comment>
<evidence type="ECO:0000259" key="2">
    <source>
        <dbReference type="PROSITE" id="PS50858"/>
    </source>
</evidence>
<feature type="region of interest" description="Disordered" evidence="1">
    <location>
        <begin position="142"/>
        <end position="163"/>
    </location>
</feature>
<evidence type="ECO:0000313" key="4">
    <source>
        <dbReference type="Proteomes" id="UP001605036"/>
    </source>
</evidence>
<dbReference type="InterPro" id="IPR005607">
    <property type="entry name" value="BSD_dom"/>
</dbReference>
<dbReference type="AlphaFoldDB" id="A0ABD1Z2N1"/>
<proteinExistence type="predicted"/>
<feature type="region of interest" description="Disordered" evidence="1">
    <location>
        <begin position="36"/>
        <end position="67"/>
    </location>
</feature>
<protein>
    <recommendedName>
        <fullName evidence="2">BSD domain-containing protein</fullName>
    </recommendedName>
</protein>
<accession>A0ABD1Z2N1</accession>
<dbReference type="PANTHER" id="PTHR21422:SF10">
    <property type="entry name" value="RAB3 GTPASE-ACTIVATING PROTEIN CATALYTIC SUBUNIT"/>
    <property type="match status" value="1"/>
</dbReference>
<feature type="region of interest" description="Disordered" evidence="1">
    <location>
        <begin position="259"/>
        <end position="281"/>
    </location>
</feature>
<dbReference type="Pfam" id="PF13890">
    <property type="entry name" value="Rab3-GTPase_cat"/>
    <property type="match status" value="1"/>
</dbReference>
<name>A0ABD1Z2N1_9MARC</name>
<dbReference type="EMBL" id="JBHFFA010000002">
    <property type="protein sequence ID" value="KAL2642036.1"/>
    <property type="molecule type" value="Genomic_DNA"/>
</dbReference>
<dbReference type="PANTHER" id="PTHR21422">
    <property type="entry name" value="RAB3 GTPASE-ACTIVATING PROTEIN CATALYTIC SUBUNIT"/>
    <property type="match status" value="1"/>
</dbReference>